<keyword evidence="2" id="KW-1185">Reference proteome</keyword>
<dbReference type="Proteomes" id="UP000278746">
    <property type="component" value="Unassembled WGS sequence"/>
</dbReference>
<evidence type="ECO:0008006" key="3">
    <source>
        <dbReference type="Google" id="ProtNLM"/>
    </source>
</evidence>
<proteinExistence type="predicted"/>
<protein>
    <recommendedName>
        <fullName evidence="3">DinB family protein</fullName>
    </recommendedName>
</protein>
<dbReference type="Gene3D" id="1.20.120.450">
    <property type="entry name" value="dinb family like domain"/>
    <property type="match status" value="1"/>
</dbReference>
<sequence>MLNIIGIGGQVMNPVHSRVLRAFQLTYDFYKHLPESSLQRKIADVPSNTIGEQAYCIVGARESYLQAMRNGAWAGFSCSLEEPEVKKAVLAKLEETKNNIHTFLQETIEDPSTLNFTLDLLEHEIQHHGQLIRFGYANTLSFPQTWHERYTV</sequence>
<reference evidence="1 2" key="1">
    <citation type="submission" date="2018-10" db="EMBL/GenBank/DDBJ databases">
        <title>Bacillus Keqinensis sp. nov., a moderately halophilic bacterium isolated from a saline-alkaline lake.</title>
        <authorList>
            <person name="Wang H."/>
        </authorList>
    </citation>
    <scope>NUCLEOTIDE SEQUENCE [LARGE SCALE GENOMIC DNA]</scope>
    <source>
        <strain evidence="1 2">KQ-3</strain>
    </source>
</reference>
<organism evidence="1 2">
    <name type="scientific">Alteribacter keqinensis</name>
    <dbReference type="NCBI Taxonomy" id="2483800"/>
    <lineage>
        <taxon>Bacteria</taxon>
        <taxon>Bacillati</taxon>
        <taxon>Bacillota</taxon>
        <taxon>Bacilli</taxon>
        <taxon>Bacillales</taxon>
        <taxon>Bacillaceae</taxon>
        <taxon>Alteribacter</taxon>
    </lineage>
</organism>
<dbReference type="AlphaFoldDB" id="A0A3M7TY39"/>
<dbReference type="SUPFAM" id="SSF109854">
    <property type="entry name" value="DinB/YfiT-like putative metalloenzymes"/>
    <property type="match status" value="1"/>
</dbReference>
<dbReference type="EMBL" id="RHIB01000001">
    <property type="protein sequence ID" value="RNA69822.1"/>
    <property type="molecule type" value="Genomic_DNA"/>
</dbReference>
<evidence type="ECO:0000313" key="2">
    <source>
        <dbReference type="Proteomes" id="UP000278746"/>
    </source>
</evidence>
<gene>
    <name evidence="1" type="ORF">EBO34_07775</name>
</gene>
<name>A0A3M7TY39_9BACI</name>
<evidence type="ECO:0000313" key="1">
    <source>
        <dbReference type="EMBL" id="RNA69822.1"/>
    </source>
</evidence>
<accession>A0A3M7TY39</accession>
<comment type="caution">
    <text evidence="1">The sequence shown here is derived from an EMBL/GenBank/DDBJ whole genome shotgun (WGS) entry which is preliminary data.</text>
</comment>
<dbReference type="InterPro" id="IPR034660">
    <property type="entry name" value="DinB/YfiT-like"/>
</dbReference>